<dbReference type="EMBL" id="KV460226">
    <property type="protein sequence ID" value="OBT96686.1"/>
    <property type="molecule type" value="Genomic_DNA"/>
</dbReference>
<reference evidence="1 2" key="1">
    <citation type="submission" date="2016-03" db="EMBL/GenBank/DDBJ databases">
        <title>Comparative genomics of Pseudogymnoascus destructans, the fungus causing white-nose syndrome of bats.</title>
        <authorList>
            <person name="Palmer J.M."/>
            <person name="Drees K.P."/>
            <person name="Foster J.T."/>
            <person name="Lindner D.L."/>
        </authorList>
    </citation>
    <scope>NUCLEOTIDE SEQUENCE [LARGE SCALE GENOMIC DNA]</scope>
    <source>
        <strain evidence="1 2">UAMH 10579</strain>
    </source>
</reference>
<dbReference type="AlphaFoldDB" id="A0A1B8GLK4"/>
<name>A0A1B8GLK4_9PEZI</name>
<proteinExistence type="predicted"/>
<keyword evidence="2" id="KW-1185">Reference proteome</keyword>
<dbReference type="Proteomes" id="UP000091956">
    <property type="component" value="Unassembled WGS sequence"/>
</dbReference>
<accession>A0A1B8GLK4</accession>
<dbReference type="OrthoDB" id="3000060at2759"/>
<reference evidence="2" key="2">
    <citation type="journal article" date="2018" name="Nat. Commun.">
        <title>Extreme sensitivity to ultraviolet light in the fungal pathogen causing white-nose syndrome of bats.</title>
        <authorList>
            <person name="Palmer J.M."/>
            <person name="Drees K.P."/>
            <person name="Foster J.T."/>
            <person name="Lindner D.L."/>
        </authorList>
    </citation>
    <scope>NUCLEOTIDE SEQUENCE [LARGE SCALE GENOMIC DNA]</scope>
    <source>
        <strain evidence="2">UAMH 10579</strain>
    </source>
</reference>
<dbReference type="STRING" id="342668.A0A1B8GLK4"/>
<dbReference type="RefSeq" id="XP_018130419.1">
    <property type="nucleotide sequence ID" value="XM_018273647.1"/>
</dbReference>
<sequence length="788" mass="89862">MSNWKVPEGLIDWQNVSEHDGVLTVEHIKTTEFLTGESFLSNCHIPDINPNTKIVGICGITDWNKENDPKLPGDAAPNQEGWHFTDFYLFHHLLKEVASDQVWLTCVSPESAVEKYGRYVYGDYNPKKIEERRVVLDESKLGELNDVQTVSPEDLLENVLEAISKTCIDAAAEKRPVLILIFSRSSQPAYSIVMGGENAEDPKYLTKESFRQAIGSQAPEAGLCLLATEYRTGAWAINPDMNVAPVASQGKYLESMAWPISGTNNKRPCGPEFSHRIVDMLLRLHLEGYETVENDGDKDPDFEEHEERLSSVIEGILEKEESKDMSLFSGDDEWETEYSERIGIHISEFHRRWCLLKDATSGYDELLTAVKNEAKVYFNSFPGLDYKIRNRALHKKLRGITKGTLTPNFIELELLQRQIDYRLKLMKMATKYKDLWHLSTKNCEDVEVEIGAGIGTHRWYQLCKLVESYHLFDHRDYQGEGEGYEKGNWYIASCIHSQGWDDTQAAEKIGILIPFKVTEAPVRNETESESAETIASSWCYDQDLFVLQKEAKQYFDSGLFPHDTASDLGLNNFLRNVIKGTREHGPEHLRCGVDHRANQIMGTATLYKDFLDIDYPDCHEVEVHRFWCDDYKRYREIKALISTYPLFNVRYHRPFYKGGEYLAQSISTQEWSKSESETIAKLDSLVKYRGPITCPLFAWPGGIDTKYVTSGVPNVKNASRILETVNHFQLSRDERIRVLVWKLGQITDRKIRSLPTNSCRRKRLPGNLAKEGVTAGIGKLSLEGGSSC</sequence>
<dbReference type="GeneID" id="28837557"/>
<evidence type="ECO:0000313" key="1">
    <source>
        <dbReference type="EMBL" id="OBT96686.1"/>
    </source>
</evidence>
<gene>
    <name evidence="1" type="ORF">VE01_04171</name>
</gene>
<organism evidence="1 2">
    <name type="scientific">Pseudogymnoascus verrucosus</name>
    <dbReference type="NCBI Taxonomy" id="342668"/>
    <lineage>
        <taxon>Eukaryota</taxon>
        <taxon>Fungi</taxon>
        <taxon>Dikarya</taxon>
        <taxon>Ascomycota</taxon>
        <taxon>Pezizomycotina</taxon>
        <taxon>Leotiomycetes</taxon>
        <taxon>Thelebolales</taxon>
        <taxon>Thelebolaceae</taxon>
        <taxon>Pseudogymnoascus</taxon>
    </lineage>
</organism>
<evidence type="ECO:0000313" key="2">
    <source>
        <dbReference type="Proteomes" id="UP000091956"/>
    </source>
</evidence>
<protein>
    <submittedName>
        <fullName evidence="1">Uncharacterized protein</fullName>
    </submittedName>
</protein>